<dbReference type="EMBL" id="CP071462">
    <property type="protein sequence ID" value="QSX00306.1"/>
    <property type="molecule type" value="Genomic_DNA"/>
</dbReference>
<evidence type="ECO:0000313" key="3">
    <source>
        <dbReference type="Proteomes" id="UP000663203"/>
    </source>
</evidence>
<name>A0A8A2VIL6_9EURY</name>
<dbReference type="Proteomes" id="UP000663203">
    <property type="component" value="Chromosome"/>
</dbReference>
<gene>
    <name evidence="2" type="ORF">J0X25_04900</name>
</gene>
<accession>A0A8A2VIL6</accession>
<protein>
    <submittedName>
        <fullName evidence="2">Uncharacterized protein</fullName>
    </submittedName>
</protein>
<evidence type="ECO:0000313" key="2">
    <source>
        <dbReference type="EMBL" id="QSX00306.1"/>
    </source>
</evidence>
<keyword evidence="1" id="KW-1133">Transmembrane helix</keyword>
<keyword evidence="3" id="KW-1185">Reference proteome</keyword>
<dbReference type="KEGG" id="hakz:J0X25_04900"/>
<organism evidence="2 3">
    <name type="scientific">Haloterrigena alkaliphila</name>
    <dbReference type="NCBI Taxonomy" id="2816475"/>
    <lineage>
        <taxon>Archaea</taxon>
        <taxon>Methanobacteriati</taxon>
        <taxon>Methanobacteriota</taxon>
        <taxon>Stenosarchaea group</taxon>
        <taxon>Halobacteria</taxon>
        <taxon>Halobacteriales</taxon>
        <taxon>Natrialbaceae</taxon>
        <taxon>Haloterrigena</taxon>
    </lineage>
</organism>
<evidence type="ECO:0000256" key="1">
    <source>
        <dbReference type="SAM" id="Phobius"/>
    </source>
</evidence>
<keyword evidence="1" id="KW-0812">Transmembrane</keyword>
<dbReference type="RefSeq" id="WP_207290026.1">
    <property type="nucleotide sequence ID" value="NZ_CP071462.1"/>
</dbReference>
<dbReference type="GeneID" id="63186619"/>
<reference evidence="2 3" key="1">
    <citation type="submission" date="2021-03" db="EMBL/GenBank/DDBJ databases">
        <title>Haloterrigena longa sp. nov. and Haloterrigena limicola sp. nov., extremely halophilic archaea isolated from a salt lake.</title>
        <authorList>
            <person name="Henglin C."/>
        </authorList>
    </citation>
    <scope>NUCLEOTIDE SEQUENCE [LARGE SCALE GENOMIC DNA]</scope>
    <source>
        <strain evidence="2 3">KZCA68</strain>
    </source>
</reference>
<feature type="transmembrane region" description="Helical" evidence="1">
    <location>
        <begin position="52"/>
        <end position="72"/>
    </location>
</feature>
<dbReference type="AlphaFoldDB" id="A0A8A2VIL6"/>
<sequence length="93" mass="9846">MNDPRSPRRIPAIDDRSVLETALLAIGVTFLFVASTLLALLAASTVRDDPSATAVVVLLVGTATVTVGAVGARRFVRWLAPDRTCSHAGAWME</sequence>
<proteinExistence type="predicted"/>
<feature type="transmembrane region" description="Helical" evidence="1">
    <location>
        <begin position="21"/>
        <end position="46"/>
    </location>
</feature>
<keyword evidence="1" id="KW-0472">Membrane</keyword>